<keyword evidence="2" id="KW-0812">Transmembrane</keyword>
<dbReference type="PANTHER" id="PTHR42723">
    <property type="entry name" value="CHLOROPHYLL SYNTHASE"/>
    <property type="match status" value="1"/>
</dbReference>
<dbReference type="AlphaFoldDB" id="A0A2A5QQJ9"/>
<sequence>MEEMSNQAILSGAFVAVTGVYLIWSTETALLTIRRISKMLPITLAWIALTGVGIVVAMKPIGLEEVERSNLVGVTVAMTLAHWGQWFINDITDKEIDKEANADRATTQGLISEREAIVVGVTLMVFAVMYGATVNSLGFLSALAWVLAAMIYTVPPIRLKNGAISSLLCFGIGGFLSVILGSAVVGTSPPADAWQIATVLALVIILTISYQDLKDAEHDAKAGIDNLVVRYGKDRLTKILVVALPSTFVLTPILFDVYYVVPFFALLGGFGSYILWSWDGGETTDRAITIINAVFFVSFATAFYFS</sequence>
<dbReference type="InterPro" id="IPR000537">
    <property type="entry name" value="UbiA_prenyltransferase"/>
</dbReference>
<dbReference type="InterPro" id="IPR044878">
    <property type="entry name" value="UbiA_sf"/>
</dbReference>
<evidence type="ECO:0000256" key="1">
    <source>
        <dbReference type="ARBA" id="ARBA00004651"/>
    </source>
</evidence>
<evidence type="ECO:0000256" key="4">
    <source>
        <dbReference type="ARBA" id="ARBA00023136"/>
    </source>
</evidence>
<dbReference type="Pfam" id="PF01040">
    <property type="entry name" value="UbiA"/>
    <property type="match status" value="1"/>
</dbReference>
<keyword evidence="3" id="KW-1133">Transmembrane helix</keyword>
<dbReference type="Proteomes" id="UP000219689">
    <property type="component" value="Unassembled WGS sequence"/>
</dbReference>
<dbReference type="GO" id="GO:0016765">
    <property type="term" value="F:transferase activity, transferring alkyl or aryl (other than methyl) groups"/>
    <property type="evidence" value="ECO:0007669"/>
    <property type="project" value="InterPro"/>
</dbReference>
<dbReference type="Gene3D" id="1.10.357.140">
    <property type="entry name" value="UbiA prenyltransferase"/>
    <property type="match status" value="1"/>
</dbReference>
<keyword evidence="6" id="KW-1185">Reference proteome</keyword>
<protein>
    <recommendedName>
        <fullName evidence="7">Ubiquinone biosynthesis protein UbiA</fullName>
    </recommendedName>
</protein>
<evidence type="ECO:0000256" key="3">
    <source>
        <dbReference type="ARBA" id="ARBA00022989"/>
    </source>
</evidence>
<dbReference type="CDD" id="cd13956">
    <property type="entry name" value="PT_UbiA"/>
    <property type="match status" value="1"/>
</dbReference>
<evidence type="ECO:0000256" key="2">
    <source>
        <dbReference type="ARBA" id="ARBA00022692"/>
    </source>
</evidence>
<dbReference type="RefSeq" id="WP_097378043.1">
    <property type="nucleotide sequence ID" value="NZ_NXNI01000001.1"/>
</dbReference>
<evidence type="ECO:0008006" key="7">
    <source>
        <dbReference type="Google" id="ProtNLM"/>
    </source>
</evidence>
<dbReference type="PANTHER" id="PTHR42723:SF1">
    <property type="entry name" value="CHLOROPHYLL SYNTHASE, CHLOROPLASTIC"/>
    <property type="match status" value="1"/>
</dbReference>
<dbReference type="InterPro" id="IPR050475">
    <property type="entry name" value="Prenyltransferase_related"/>
</dbReference>
<dbReference type="EMBL" id="NXNI01000001">
    <property type="protein sequence ID" value="PCR89092.1"/>
    <property type="molecule type" value="Genomic_DNA"/>
</dbReference>
<keyword evidence="4" id="KW-0472">Membrane</keyword>
<dbReference type="GO" id="GO:0005886">
    <property type="term" value="C:plasma membrane"/>
    <property type="evidence" value="ECO:0007669"/>
    <property type="project" value="UniProtKB-SubCell"/>
</dbReference>
<evidence type="ECO:0000313" key="5">
    <source>
        <dbReference type="EMBL" id="PCR89092.1"/>
    </source>
</evidence>
<name>A0A2A5QQJ9_9EURY</name>
<reference evidence="5 6" key="1">
    <citation type="submission" date="2017-09" db="EMBL/GenBank/DDBJ databases">
        <title>Genome sequences of Natrinema ejinorence JCM 13890T.</title>
        <authorList>
            <person name="Roh S.W."/>
            <person name="Kim Y.B."/>
            <person name="Kim J.Y."/>
        </authorList>
    </citation>
    <scope>NUCLEOTIDE SEQUENCE [LARGE SCALE GENOMIC DNA]</scope>
    <source>
        <strain evidence="5 6">JCM 13890</strain>
    </source>
</reference>
<accession>A0A2A5QQJ9</accession>
<comment type="subcellular location">
    <subcellularLocation>
        <location evidence="1">Cell membrane</location>
        <topology evidence="1">Multi-pass membrane protein</topology>
    </subcellularLocation>
</comment>
<organism evidence="5 6">
    <name type="scientific">Natrinema ejinorense</name>
    <dbReference type="NCBI Taxonomy" id="373386"/>
    <lineage>
        <taxon>Archaea</taxon>
        <taxon>Methanobacteriati</taxon>
        <taxon>Methanobacteriota</taxon>
        <taxon>Stenosarchaea group</taxon>
        <taxon>Halobacteria</taxon>
        <taxon>Halobacteriales</taxon>
        <taxon>Natrialbaceae</taxon>
        <taxon>Natrinema</taxon>
    </lineage>
</organism>
<comment type="caution">
    <text evidence="5">The sequence shown here is derived from an EMBL/GenBank/DDBJ whole genome shotgun (WGS) entry which is preliminary data.</text>
</comment>
<evidence type="ECO:0000313" key="6">
    <source>
        <dbReference type="Proteomes" id="UP000219689"/>
    </source>
</evidence>
<gene>
    <name evidence="5" type="ORF">CP557_00205</name>
</gene>
<proteinExistence type="predicted"/>